<keyword evidence="2" id="KW-0472">Membrane</keyword>
<keyword evidence="4" id="KW-1185">Reference proteome</keyword>
<comment type="caution">
    <text evidence="3">The sequence shown here is derived from an EMBL/GenBank/DDBJ whole genome shotgun (WGS) entry which is preliminary data.</text>
</comment>
<evidence type="ECO:0000256" key="2">
    <source>
        <dbReference type="SAM" id="Phobius"/>
    </source>
</evidence>
<protein>
    <submittedName>
        <fullName evidence="3">Uncharacterized protein</fullName>
    </submittedName>
</protein>
<feature type="compositionally biased region" description="Basic and acidic residues" evidence="1">
    <location>
        <begin position="120"/>
        <end position="138"/>
    </location>
</feature>
<evidence type="ECO:0000313" key="4">
    <source>
        <dbReference type="Proteomes" id="UP001177121"/>
    </source>
</evidence>
<dbReference type="Proteomes" id="UP001177121">
    <property type="component" value="Unassembled WGS sequence"/>
</dbReference>
<organism evidence="3 4">
    <name type="scientific">Bacillus cabrialesii subsp. tritici</name>
    <dbReference type="NCBI Taxonomy" id="2944916"/>
    <lineage>
        <taxon>Bacteria</taxon>
        <taxon>Bacillati</taxon>
        <taxon>Bacillota</taxon>
        <taxon>Bacilli</taxon>
        <taxon>Bacillales</taxon>
        <taxon>Bacillaceae</taxon>
        <taxon>Bacillus</taxon>
        <taxon>Bacillus cabrialesii</taxon>
    </lineage>
</organism>
<name>A0ABT9DMH8_9BACI</name>
<dbReference type="EMBL" id="JAHBMK020000001">
    <property type="protein sequence ID" value="MDO8225868.1"/>
    <property type="molecule type" value="Genomic_DNA"/>
</dbReference>
<feature type="region of interest" description="Disordered" evidence="1">
    <location>
        <begin position="116"/>
        <end position="138"/>
    </location>
</feature>
<feature type="transmembrane region" description="Helical" evidence="2">
    <location>
        <begin position="90"/>
        <end position="110"/>
    </location>
</feature>
<keyword evidence="2" id="KW-1133">Transmembrane helix</keyword>
<proteinExistence type="predicted"/>
<feature type="transmembrane region" description="Helical" evidence="2">
    <location>
        <begin position="199"/>
        <end position="217"/>
    </location>
</feature>
<feature type="transmembrane region" description="Helical" evidence="2">
    <location>
        <begin position="58"/>
        <end position="78"/>
    </location>
</feature>
<gene>
    <name evidence="3" type="ORF">KHP33_013565</name>
</gene>
<feature type="transmembrane region" description="Helical" evidence="2">
    <location>
        <begin position="165"/>
        <end position="187"/>
    </location>
</feature>
<reference evidence="3" key="1">
    <citation type="submission" date="2023-07" db="EMBL/GenBank/DDBJ databases">
        <title>Biological control against Fusarium languescens, the causal agent of wilt in Jalapeno peppers, by a novel bacterial subspecies: Bacillus cabrialesii subsp. tritici TSO2.</title>
        <authorList>
            <person name="Montoya-Martinez A.C."/>
            <person name="Figueroa-Brambila K.M."/>
            <person name="Escalante-Beltran A."/>
            <person name="Lopez-Montoya N.D."/>
            <person name="Valenzuela-Ruiz V."/>
            <person name="Parra-Cota F.I."/>
            <person name="Estrada Alvarado M.I."/>
            <person name="De Los Santos Villalobos S."/>
        </authorList>
    </citation>
    <scope>NUCLEOTIDE SEQUENCE</scope>
    <source>
        <strain evidence="3">TSO2</strain>
    </source>
</reference>
<keyword evidence="2" id="KW-0812">Transmembrane</keyword>
<accession>A0ABT9DMH8</accession>
<dbReference type="InterPro" id="IPR036259">
    <property type="entry name" value="MFS_trans_sf"/>
</dbReference>
<feature type="transmembrane region" description="Helical" evidence="2">
    <location>
        <begin position="16"/>
        <end position="37"/>
    </location>
</feature>
<sequence>MGIVKDFLNELGLPEYIVAAVLLLNLLFVSWKPITAISSNILERKLYTKEKLFILKSYFHFWNSVFWMVLFLSGAIIINLPEWITSNGNVITFLVLIFGELILLFIIALNEKDNEEDNEKDNKKDNKKENSESEVNEHANDKIKAIQTLVHRSFKFFKGNLKRRLLLTIIFMLCLIIFYVSSNLYLINSSSDLKGLSRVIFILIASFLIALPTPFFLRPISKFIGWTKEENVYLMHDDTKWYVLYPINKELILLGNNSNPKRCDKTKILKLEDFHNKTLFLEKKNK</sequence>
<evidence type="ECO:0000256" key="1">
    <source>
        <dbReference type="SAM" id="MobiDB-lite"/>
    </source>
</evidence>
<dbReference type="RefSeq" id="WP_119996311.1">
    <property type="nucleotide sequence ID" value="NZ_JAHBMK020000001.1"/>
</dbReference>
<evidence type="ECO:0000313" key="3">
    <source>
        <dbReference type="EMBL" id="MDO8225868.1"/>
    </source>
</evidence>
<dbReference type="SUPFAM" id="SSF103473">
    <property type="entry name" value="MFS general substrate transporter"/>
    <property type="match status" value="1"/>
</dbReference>